<protein>
    <recommendedName>
        <fullName evidence="5">Proline rich membrane anchor 1</fullName>
    </recommendedName>
</protein>
<feature type="transmembrane region" description="Helical" evidence="2">
    <location>
        <begin position="174"/>
        <end position="196"/>
    </location>
</feature>
<evidence type="ECO:0008006" key="5">
    <source>
        <dbReference type="Google" id="ProtNLM"/>
    </source>
</evidence>
<sequence>MRSSCGLHGEEYIHLVRVTTRLACLMHVFSHYTSEKMLWSCTRFDQEADAHEAAMNLRLAWLQFYAPFRLLTRRSVYEGGMHSQDRTPFTSRLRPFLLGHCFFSSFLLLCQAELQRSCSQLGSQRRGEQCQSLCHCRYYPPLPPPPPPPPPPRLLITTVAEPPVPLLRPWWMDFILVVTVGCTSAFFLLLILLLCYKSIKRKPLKKEENGTSRGEYGMSCRKKKTTNSVVV</sequence>
<evidence type="ECO:0000256" key="2">
    <source>
        <dbReference type="SAM" id="Phobius"/>
    </source>
</evidence>
<gene>
    <name evidence="3" type="ORF">HF521_021670</name>
</gene>
<organism evidence="3 4">
    <name type="scientific">Silurus meridionalis</name>
    <name type="common">Southern catfish</name>
    <name type="synonym">Silurus soldatovi meridionalis</name>
    <dbReference type="NCBI Taxonomy" id="175797"/>
    <lineage>
        <taxon>Eukaryota</taxon>
        <taxon>Metazoa</taxon>
        <taxon>Chordata</taxon>
        <taxon>Craniata</taxon>
        <taxon>Vertebrata</taxon>
        <taxon>Euteleostomi</taxon>
        <taxon>Actinopterygii</taxon>
        <taxon>Neopterygii</taxon>
        <taxon>Teleostei</taxon>
        <taxon>Ostariophysi</taxon>
        <taxon>Siluriformes</taxon>
        <taxon>Siluridae</taxon>
        <taxon>Silurus</taxon>
    </lineage>
</organism>
<comment type="caution">
    <text evidence="3">The sequence shown here is derived from an EMBL/GenBank/DDBJ whole genome shotgun (WGS) entry which is preliminary data.</text>
</comment>
<dbReference type="Pfam" id="PF16101">
    <property type="entry name" value="PRIMA1"/>
    <property type="match status" value="1"/>
</dbReference>
<dbReference type="InterPro" id="IPR029659">
    <property type="entry name" value="PRIMA1"/>
</dbReference>
<evidence type="ECO:0000256" key="1">
    <source>
        <dbReference type="SAM" id="MobiDB-lite"/>
    </source>
</evidence>
<name>A0A8T0BBT9_SILME</name>
<keyword evidence="2" id="KW-0472">Membrane</keyword>
<keyword evidence="2" id="KW-0812">Transmembrane</keyword>
<dbReference type="AlphaFoldDB" id="A0A8T0BBT9"/>
<proteinExistence type="predicted"/>
<evidence type="ECO:0000313" key="4">
    <source>
        <dbReference type="Proteomes" id="UP000606274"/>
    </source>
</evidence>
<keyword evidence="4" id="KW-1185">Reference proteome</keyword>
<reference evidence="3" key="1">
    <citation type="submission" date="2020-08" db="EMBL/GenBank/DDBJ databases">
        <title>Chromosome-level assembly of Southern catfish (Silurus meridionalis) provides insights into visual adaptation to the nocturnal and benthic lifestyles.</title>
        <authorList>
            <person name="Zhang Y."/>
            <person name="Wang D."/>
            <person name="Peng Z."/>
        </authorList>
    </citation>
    <scope>NUCLEOTIDE SEQUENCE</scope>
    <source>
        <strain evidence="3">SWU-2019-XX</strain>
        <tissue evidence="3">Muscle</tissue>
    </source>
</reference>
<keyword evidence="2" id="KW-1133">Transmembrane helix</keyword>
<dbReference type="EMBL" id="JABFDY010000008">
    <property type="protein sequence ID" value="KAF7704598.1"/>
    <property type="molecule type" value="Genomic_DNA"/>
</dbReference>
<feature type="region of interest" description="Disordered" evidence="1">
    <location>
        <begin position="207"/>
        <end position="231"/>
    </location>
</feature>
<evidence type="ECO:0000313" key="3">
    <source>
        <dbReference type="EMBL" id="KAF7704598.1"/>
    </source>
</evidence>
<dbReference type="Proteomes" id="UP000606274">
    <property type="component" value="Unassembled WGS sequence"/>
</dbReference>
<accession>A0A8T0BBT9</accession>